<evidence type="ECO:0000313" key="1">
    <source>
        <dbReference type="EMBL" id="KAF6022353.1"/>
    </source>
</evidence>
<dbReference type="SUPFAM" id="SSF103473">
    <property type="entry name" value="MFS general substrate transporter"/>
    <property type="match status" value="1"/>
</dbReference>
<dbReference type="Gene3D" id="1.20.1250.20">
    <property type="entry name" value="MFS general substrate transporter like domains"/>
    <property type="match status" value="1"/>
</dbReference>
<dbReference type="InterPro" id="IPR036259">
    <property type="entry name" value="MFS_trans_sf"/>
</dbReference>
<reference evidence="1" key="1">
    <citation type="submission" date="2020-06" db="EMBL/GenBank/DDBJ databases">
        <title>Draft genome of Bugula neritina, a colonial animal packing powerful symbionts and potential medicines.</title>
        <authorList>
            <person name="Rayko M."/>
        </authorList>
    </citation>
    <scope>NUCLEOTIDE SEQUENCE [LARGE SCALE GENOMIC DNA]</scope>
    <source>
        <strain evidence="1">Kwan_BN1</strain>
    </source>
</reference>
<organism evidence="1 2">
    <name type="scientific">Bugula neritina</name>
    <name type="common">Brown bryozoan</name>
    <name type="synonym">Sertularia neritina</name>
    <dbReference type="NCBI Taxonomy" id="10212"/>
    <lineage>
        <taxon>Eukaryota</taxon>
        <taxon>Metazoa</taxon>
        <taxon>Spiralia</taxon>
        <taxon>Lophotrochozoa</taxon>
        <taxon>Bryozoa</taxon>
        <taxon>Gymnolaemata</taxon>
        <taxon>Cheilostomatida</taxon>
        <taxon>Flustrina</taxon>
        <taxon>Buguloidea</taxon>
        <taxon>Bugulidae</taxon>
        <taxon>Bugula</taxon>
    </lineage>
</organism>
<protein>
    <submittedName>
        <fullName evidence="1">Uncharacterized protein</fullName>
    </submittedName>
</protein>
<proteinExistence type="predicted"/>
<accession>A0A7J7J8G7</accession>
<name>A0A7J7J8G7_BUGNE</name>
<evidence type="ECO:0000313" key="2">
    <source>
        <dbReference type="Proteomes" id="UP000593567"/>
    </source>
</evidence>
<gene>
    <name evidence="1" type="ORF">EB796_019341</name>
</gene>
<keyword evidence="2" id="KW-1185">Reference proteome</keyword>
<dbReference type="OrthoDB" id="6147708at2759"/>
<comment type="caution">
    <text evidence="1">The sequence shown here is derived from an EMBL/GenBank/DDBJ whole genome shotgun (WGS) entry which is preliminary data.</text>
</comment>
<dbReference type="Proteomes" id="UP000593567">
    <property type="component" value="Unassembled WGS sequence"/>
</dbReference>
<sequence>MTITELKLVGFFVRVNGHEKDSIQTYGMVTGLLNGGLGLGAMVGPIMSGAVTDTTDYTWTLTILSGIGLAMARVLQYESPIMYCNMMINLLDIIYREFSSNQPFEACKTFDRASAILCGFQMSEPYTYISIHISVDSFYNFIQCHCLNKESIIVLAIIVRQFLNI</sequence>
<dbReference type="AlphaFoldDB" id="A0A7J7J8G7"/>
<dbReference type="EMBL" id="VXIV02002862">
    <property type="protein sequence ID" value="KAF6022353.1"/>
    <property type="molecule type" value="Genomic_DNA"/>
</dbReference>